<reference evidence="1 2" key="1">
    <citation type="submission" date="2016-03" db="EMBL/GenBank/DDBJ databases">
        <title>Whole genome sequencing of Grifola frondosa 9006-11.</title>
        <authorList>
            <person name="Min B."/>
            <person name="Park H."/>
            <person name="Kim J.-G."/>
            <person name="Cho H."/>
            <person name="Oh Y.-L."/>
            <person name="Kong W.-S."/>
            <person name="Choi I.-G."/>
        </authorList>
    </citation>
    <scope>NUCLEOTIDE SEQUENCE [LARGE SCALE GENOMIC DNA]</scope>
    <source>
        <strain evidence="1 2">9006-11</strain>
    </source>
</reference>
<protein>
    <submittedName>
        <fullName evidence="1">Uncharacterized protein</fullName>
    </submittedName>
</protein>
<dbReference type="Proteomes" id="UP000092993">
    <property type="component" value="Unassembled WGS sequence"/>
</dbReference>
<proteinExistence type="predicted"/>
<gene>
    <name evidence="1" type="ORF">A0H81_01960</name>
</gene>
<accession>A0A1C7MTD3</accession>
<dbReference type="EMBL" id="LUGG01000002">
    <property type="protein sequence ID" value="OBZ78184.1"/>
    <property type="molecule type" value="Genomic_DNA"/>
</dbReference>
<evidence type="ECO:0000313" key="2">
    <source>
        <dbReference type="Proteomes" id="UP000092993"/>
    </source>
</evidence>
<sequence length="124" mass="14357">MRGFSSEALECQQMLEIENTQLEKMIYSTIILHKASTAGGARRRSSKFRRWSMVHSRCNAERHGEAICVDRHAEEQADRINRINPEYMWDQDCMRTEKLVDYGPRQIDAVPDAGLRWCPCAEPA</sequence>
<comment type="caution">
    <text evidence="1">The sequence shown here is derived from an EMBL/GenBank/DDBJ whole genome shotgun (WGS) entry which is preliminary data.</text>
</comment>
<dbReference type="AlphaFoldDB" id="A0A1C7MTD3"/>
<name>A0A1C7MTD3_GRIFR</name>
<organism evidence="1 2">
    <name type="scientific">Grifola frondosa</name>
    <name type="common">Maitake</name>
    <name type="synonym">Polyporus frondosus</name>
    <dbReference type="NCBI Taxonomy" id="5627"/>
    <lineage>
        <taxon>Eukaryota</taxon>
        <taxon>Fungi</taxon>
        <taxon>Dikarya</taxon>
        <taxon>Basidiomycota</taxon>
        <taxon>Agaricomycotina</taxon>
        <taxon>Agaricomycetes</taxon>
        <taxon>Polyporales</taxon>
        <taxon>Grifolaceae</taxon>
        <taxon>Grifola</taxon>
    </lineage>
</organism>
<keyword evidence="2" id="KW-1185">Reference proteome</keyword>
<evidence type="ECO:0000313" key="1">
    <source>
        <dbReference type="EMBL" id="OBZ78184.1"/>
    </source>
</evidence>